<dbReference type="EMBL" id="GECU01009674">
    <property type="protein sequence ID" value="JAS98032.1"/>
    <property type="molecule type" value="Transcribed_RNA"/>
</dbReference>
<accession>A0A1B6JFY8</accession>
<reference evidence="3" key="1">
    <citation type="submission" date="2015-11" db="EMBL/GenBank/DDBJ databases">
        <title>De novo transcriptome assembly of four potential Pierce s Disease insect vectors from Arizona vineyards.</title>
        <authorList>
            <person name="Tassone E.E."/>
        </authorList>
    </citation>
    <scope>NUCLEOTIDE SEQUENCE</scope>
</reference>
<sequence>MEVEASCKEKDEIIKGLTDKKNELLQETSFIRKRADEERNLKEELIQQSELEIQSLTNKIKQLQCNLIEQTNLSEQSEKALKQELNSLLNREERLKQEIIDKNSTIAAMRNDTEKLLLKLTEQEQITKSYLSAFFSRIKSHTKHSNIVLNNSHLDQLTTQTLYTNSLPLDVSLQDELSISCFENTRMSTTANKTKNLTAVGNNASNFLTSGIRQTCNQKLENHLTTPTSPSHSLTSGIRQTRNQKLENHLTTPTSPSHSLTSGIRQT</sequence>
<evidence type="ECO:0000256" key="2">
    <source>
        <dbReference type="SAM" id="MobiDB-lite"/>
    </source>
</evidence>
<name>A0A1B6JFY8_9HEMI</name>
<dbReference type="AlphaFoldDB" id="A0A1B6JFY8"/>
<evidence type="ECO:0000256" key="1">
    <source>
        <dbReference type="SAM" id="Coils"/>
    </source>
</evidence>
<organism evidence="3">
    <name type="scientific">Homalodisca liturata</name>
    <dbReference type="NCBI Taxonomy" id="320908"/>
    <lineage>
        <taxon>Eukaryota</taxon>
        <taxon>Metazoa</taxon>
        <taxon>Ecdysozoa</taxon>
        <taxon>Arthropoda</taxon>
        <taxon>Hexapoda</taxon>
        <taxon>Insecta</taxon>
        <taxon>Pterygota</taxon>
        <taxon>Neoptera</taxon>
        <taxon>Paraneoptera</taxon>
        <taxon>Hemiptera</taxon>
        <taxon>Auchenorrhyncha</taxon>
        <taxon>Membracoidea</taxon>
        <taxon>Cicadellidae</taxon>
        <taxon>Cicadellinae</taxon>
        <taxon>Proconiini</taxon>
        <taxon>Homalodisca</taxon>
    </lineage>
</organism>
<feature type="coiled-coil region" evidence="1">
    <location>
        <begin position="7"/>
        <end position="105"/>
    </location>
</feature>
<feature type="region of interest" description="Disordered" evidence="2">
    <location>
        <begin position="247"/>
        <end position="267"/>
    </location>
</feature>
<gene>
    <name evidence="3" type="ORF">g.21332</name>
</gene>
<keyword evidence="1" id="KW-0175">Coiled coil</keyword>
<proteinExistence type="predicted"/>
<feature type="non-terminal residue" evidence="3">
    <location>
        <position position="267"/>
    </location>
</feature>
<feature type="compositionally biased region" description="Low complexity" evidence="2">
    <location>
        <begin position="249"/>
        <end position="267"/>
    </location>
</feature>
<protein>
    <submittedName>
        <fullName evidence="3">Uncharacterized protein</fullName>
    </submittedName>
</protein>
<evidence type="ECO:0000313" key="3">
    <source>
        <dbReference type="EMBL" id="JAS98032.1"/>
    </source>
</evidence>